<evidence type="ECO:0000256" key="1">
    <source>
        <dbReference type="SAM" id="MobiDB-lite"/>
    </source>
</evidence>
<organism evidence="2">
    <name type="scientific">Penicillium chrysogenum</name>
    <name type="common">Penicillium notatum</name>
    <dbReference type="NCBI Taxonomy" id="5076"/>
    <lineage>
        <taxon>Eukaryota</taxon>
        <taxon>Fungi</taxon>
        <taxon>Dikarya</taxon>
        <taxon>Ascomycota</taxon>
        <taxon>Pezizomycotina</taxon>
        <taxon>Eurotiomycetes</taxon>
        <taxon>Eurotiomycetidae</taxon>
        <taxon>Eurotiales</taxon>
        <taxon>Aspergillaceae</taxon>
        <taxon>Penicillium</taxon>
        <taxon>Penicillium chrysogenum species complex</taxon>
    </lineage>
</organism>
<reference evidence="2" key="1">
    <citation type="journal article" date="2014" name="Genome Announc.">
        <title>Complete sequencing and chromosome-scale genome assembly of the industrial progenitor strain P2niaD18 from the penicillin producer Penicillium chrysogenum.</title>
        <authorList>
            <person name="Specht T."/>
            <person name="Dahlmann T.A."/>
            <person name="Zadra I."/>
            <person name="Kurnsteiner H."/>
            <person name="Kuck U."/>
        </authorList>
    </citation>
    <scope>NUCLEOTIDE SEQUENCE [LARGE SCALE GENOMIC DNA]</scope>
    <source>
        <strain evidence="2">P2niaD18</strain>
    </source>
</reference>
<evidence type="ECO:0008006" key="3">
    <source>
        <dbReference type="Google" id="ProtNLM"/>
    </source>
</evidence>
<feature type="compositionally biased region" description="Basic and acidic residues" evidence="1">
    <location>
        <begin position="651"/>
        <end position="667"/>
    </location>
</feature>
<feature type="region of interest" description="Disordered" evidence="1">
    <location>
        <begin position="313"/>
        <end position="399"/>
    </location>
</feature>
<feature type="compositionally biased region" description="Low complexity" evidence="1">
    <location>
        <begin position="241"/>
        <end position="251"/>
    </location>
</feature>
<feature type="compositionally biased region" description="Low complexity" evidence="1">
    <location>
        <begin position="832"/>
        <end position="841"/>
    </location>
</feature>
<dbReference type="EMBL" id="CM002798">
    <property type="protein sequence ID" value="KZN92278.1"/>
    <property type="molecule type" value="Genomic_DNA"/>
</dbReference>
<feature type="compositionally biased region" description="Low complexity" evidence="1">
    <location>
        <begin position="756"/>
        <end position="774"/>
    </location>
</feature>
<feature type="region of interest" description="Disordered" evidence="1">
    <location>
        <begin position="180"/>
        <end position="299"/>
    </location>
</feature>
<gene>
    <name evidence="2" type="ORF">EN45_024320</name>
</gene>
<evidence type="ECO:0000313" key="2">
    <source>
        <dbReference type="EMBL" id="KZN92278.1"/>
    </source>
</evidence>
<feature type="compositionally biased region" description="Polar residues" evidence="1">
    <location>
        <begin position="817"/>
        <end position="831"/>
    </location>
</feature>
<feature type="region of interest" description="Disordered" evidence="1">
    <location>
        <begin position="1114"/>
        <end position="1143"/>
    </location>
</feature>
<feature type="region of interest" description="Disordered" evidence="1">
    <location>
        <begin position="1233"/>
        <end position="1264"/>
    </location>
</feature>
<proteinExistence type="predicted"/>
<feature type="compositionally biased region" description="Low complexity" evidence="1">
    <location>
        <begin position="717"/>
        <end position="728"/>
    </location>
</feature>
<feature type="compositionally biased region" description="Polar residues" evidence="1">
    <location>
        <begin position="780"/>
        <end position="797"/>
    </location>
</feature>
<feature type="compositionally biased region" description="Polar residues" evidence="1">
    <location>
        <begin position="929"/>
        <end position="938"/>
    </location>
</feature>
<feature type="compositionally biased region" description="Polar residues" evidence="1">
    <location>
        <begin position="706"/>
        <end position="716"/>
    </location>
</feature>
<feature type="region of interest" description="Disordered" evidence="1">
    <location>
        <begin position="742"/>
        <end position="797"/>
    </location>
</feature>
<feature type="compositionally biased region" description="Acidic residues" evidence="1">
    <location>
        <begin position="500"/>
        <end position="518"/>
    </location>
</feature>
<feature type="compositionally biased region" description="Pro residues" evidence="1">
    <location>
        <begin position="1242"/>
        <end position="1251"/>
    </location>
</feature>
<feature type="compositionally biased region" description="Polar residues" evidence="1">
    <location>
        <begin position="204"/>
        <end position="222"/>
    </location>
</feature>
<feature type="region of interest" description="Disordered" evidence="1">
    <location>
        <begin position="482"/>
        <end position="602"/>
    </location>
</feature>
<feature type="region of interest" description="Disordered" evidence="1">
    <location>
        <begin position="912"/>
        <end position="938"/>
    </location>
</feature>
<name>A0A167X0M7_PENCH</name>
<feature type="compositionally biased region" description="Polar residues" evidence="1">
    <location>
        <begin position="526"/>
        <end position="542"/>
    </location>
</feature>
<accession>A0A167X0M7</accession>
<feature type="compositionally biased region" description="Polar residues" evidence="1">
    <location>
        <begin position="180"/>
        <end position="190"/>
    </location>
</feature>
<protein>
    <recommendedName>
        <fullName evidence="3">Telomere replication protein EST3</fullName>
    </recommendedName>
</protein>
<sequence length="1334" mass="146605">MTHMLCTTLTKGWIRTMSPVSPWIAALADQCLSFYLGQNDQDEFQVEDIGGSLSFSIRKPALRTAVVVSWGQGENRHCATFTDSKNQIDAIILCDSPDAQGDTSPCPPSIKGGPRHLVELSDIKLIFTYSPSTPDVYLQVKRFTIRPNAVSRGDVPKPKLKKSLRTLMTMTCEKIQKNQAHVGSNGQTVAGLTDSFDSQRDPNIPTNDSQNKVSQLLFSQPPSHMRQGAPKGNPMTDRVSLKGSSDLLGLLAPSNQIQTNDTAPRERRGAHRPSLGESGSESRHSPFPNERNRSATASLERDVDDLIEECRLRASQPPNESDDHDRVHTVGTGDNQQFSKKRHRGSTDPPSQAAPDDDLGSQGRQSLNTSPSKKRQRIDAGGAMSADQTESEQVRNKPVPSFPRVQIVTTKTDIMPLSATNPWEGMVKIPLGEIDIPKDQKELLEELKFIPQDPGVSAPLCHVPPHLLTQWNDIARKRQHLTKEGEGGGGGEGVEREGEGVEGEGEEGEGEEAAEEEQVSDRGHTPTPQDAFTSPLSWSPSPIRTPARDVLPRDTVSPEVYRRPTTRIPTPSSTQYIVDQPTEDGDVGMVNGSPRALSQPGQGVIVSSKRVIETVEQQCSPSLEVTGPVNPLSLECDLGNDPFPKPNASKSLHEPQRVTQEHCHDEQTAENPPFKPEVCDESSVGESDDEPEMETTVPFPLGGSLPISSQPEQELISSGPSLPSLAGGTIQVVETPAVHITHLNSNKRSKQRAGFQAPSSQQPYSQAAQTSPSSRVLDTYRSQDSHGQGDLSQEASNPSLPILADESLRLDVLGTQTQTSSVHAPSQATVQSSSDVVLDSSRPAQRQRGSSIFHLDPSDDPSSFPYPRRHSLSMSQLHESSHDSSRGLFSLDGASHMQDLSPMESTIWVAAHKESPSKRSRHLRRGSADTGQKATHSPNAELVARRQGFIGKSDKYAEAQTIYEKFCNDYSPYSGDFPHFTEMCSKLQAMRQKGQLQRSFLWDDFVIQHLEEYPRYLAECSSQESEKVDYEDFFCSKFSRPRHKKRSLTAHGVDIVASQFVPPTRPELGNPPVPQQVTIQGEVTQDKAAQSEVANTSFTASLVEKLSNLHARSFDDVPVPDANMPATTQSSPSPSARTRPDSVELKVEADDSFNETIPQNISSSNDHKLVLSNGDEEMIDATQYDADDIRISFNPNDVDKAETGMDEIEETQEADDTHHETASIELGDETDDRHISSLASPSPAPPAPPVPLGSLNNAELERPRQRRPWFRSLRNIFPTGPVWSDDPDTPFKRWACQDQNVLQELRRRGGARVLVDEKGVIRRPTYNQQKNPDA</sequence>
<dbReference type="Proteomes" id="UP000076449">
    <property type="component" value="Chromosome I"/>
</dbReference>
<feature type="compositionally biased region" description="Low complexity" evidence="1">
    <location>
        <begin position="1125"/>
        <end position="1137"/>
    </location>
</feature>
<feature type="region of interest" description="Disordered" evidence="1">
    <location>
        <begin position="636"/>
        <end position="728"/>
    </location>
</feature>
<feature type="compositionally biased region" description="Polar residues" evidence="1">
    <location>
        <begin position="253"/>
        <end position="262"/>
    </location>
</feature>
<feature type="region of interest" description="Disordered" evidence="1">
    <location>
        <begin position="817"/>
        <end position="890"/>
    </location>
</feature>
<feature type="compositionally biased region" description="Polar residues" evidence="1">
    <location>
        <begin position="362"/>
        <end position="371"/>
    </location>
</feature>